<dbReference type="SMART" id="SM00110">
    <property type="entry name" value="C1Q"/>
    <property type="match status" value="1"/>
</dbReference>
<evidence type="ECO:0000256" key="1">
    <source>
        <dbReference type="ARBA" id="ARBA00004613"/>
    </source>
</evidence>
<evidence type="ECO:0000256" key="4">
    <source>
        <dbReference type="SAM" id="SignalP"/>
    </source>
</evidence>
<reference evidence="6" key="3">
    <citation type="submission" date="2025-09" db="UniProtKB">
        <authorList>
            <consortium name="Ensembl"/>
        </authorList>
    </citation>
    <scope>IDENTIFICATION</scope>
</reference>
<dbReference type="InterPro" id="IPR050822">
    <property type="entry name" value="Cerebellin_Synaptic_Org"/>
</dbReference>
<dbReference type="PRINTS" id="PR00007">
    <property type="entry name" value="COMPLEMNTC1Q"/>
</dbReference>
<dbReference type="Proteomes" id="UP000472271">
    <property type="component" value="Chromosome 20"/>
</dbReference>
<dbReference type="InterPro" id="IPR001073">
    <property type="entry name" value="C1q_dom"/>
</dbReference>
<keyword evidence="2" id="KW-0964">Secreted</keyword>
<proteinExistence type="predicted"/>
<dbReference type="SUPFAM" id="SSF49842">
    <property type="entry name" value="TNF-like"/>
    <property type="match status" value="1"/>
</dbReference>
<dbReference type="Ensembl" id="ENSSORT00005040042.1">
    <property type="protein sequence ID" value="ENSSORP00005039040.1"/>
    <property type="gene ID" value="ENSSORG00005018246.1"/>
</dbReference>
<protein>
    <recommendedName>
        <fullName evidence="5">C1q domain-containing protein</fullName>
    </recommendedName>
</protein>
<evidence type="ECO:0000313" key="6">
    <source>
        <dbReference type="Ensembl" id="ENSSORP00005039040.1"/>
    </source>
</evidence>
<feature type="chain" id="PRO_5025422566" description="C1q domain-containing protein" evidence="4">
    <location>
        <begin position="23"/>
        <end position="318"/>
    </location>
</feature>
<evidence type="ECO:0000259" key="5">
    <source>
        <dbReference type="PROSITE" id="PS50871"/>
    </source>
</evidence>
<feature type="domain" description="C1q" evidence="5">
    <location>
        <begin position="182"/>
        <end position="318"/>
    </location>
</feature>
<evidence type="ECO:0000256" key="2">
    <source>
        <dbReference type="ARBA" id="ARBA00022525"/>
    </source>
</evidence>
<sequence length="318" mass="36976">MRFHRVNVVFLVFLLCLNWTWAQEKNGGYDESKFAEETDERSEINDNRQKNISPDIWTELKELRDMVIKQEMPLGFYHMDVLTVLETRLSCSQTEVEELKRENAGKYLLKHKYELRSLKYLFRQSPRLIDISNTCVWLYMVNVSFSTDLRDRITASENKSTVLESRLSSSETEVEELKRENAERPKVAFSFALTDAGRIGPFNTDITLKFTKVFTNFGQAYNPNTGIFIAPTRGVYYFRFSAMNNNRNAWLGVKLYLNDKKIALNDDIKSVGNIRVTNAYVLQLEKGDVVYLVLRTGHAIFDDYNNHTTFSGFLLFPV</sequence>
<comment type="subcellular location">
    <subcellularLocation>
        <location evidence="1">Secreted</location>
    </subcellularLocation>
</comment>
<accession>A0A673BB36</accession>
<reference evidence="6" key="2">
    <citation type="submission" date="2025-08" db="UniProtKB">
        <authorList>
            <consortium name="Ensembl"/>
        </authorList>
    </citation>
    <scope>IDENTIFICATION</scope>
</reference>
<dbReference type="InParanoid" id="A0A673BB36"/>
<keyword evidence="3 4" id="KW-0732">Signal</keyword>
<dbReference type="PANTHER" id="PTHR22923">
    <property type="entry name" value="CEREBELLIN-RELATED"/>
    <property type="match status" value="1"/>
</dbReference>
<keyword evidence="7" id="KW-1185">Reference proteome</keyword>
<dbReference type="AlphaFoldDB" id="A0A673BB36"/>
<reference evidence="6" key="1">
    <citation type="submission" date="2019-06" db="EMBL/GenBank/DDBJ databases">
        <authorList>
            <consortium name="Wellcome Sanger Institute Data Sharing"/>
        </authorList>
    </citation>
    <scope>NUCLEOTIDE SEQUENCE [LARGE SCALE GENOMIC DNA]</scope>
</reference>
<organism evidence="6 7">
    <name type="scientific">Sphaeramia orbicularis</name>
    <name type="common">orbiculate cardinalfish</name>
    <dbReference type="NCBI Taxonomy" id="375764"/>
    <lineage>
        <taxon>Eukaryota</taxon>
        <taxon>Metazoa</taxon>
        <taxon>Chordata</taxon>
        <taxon>Craniata</taxon>
        <taxon>Vertebrata</taxon>
        <taxon>Euteleostomi</taxon>
        <taxon>Actinopterygii</taxon>
        <taxon>Neopterygii</taxon>
        <taxon>Teleostei</taxon>
        <taxon>Neoteleostei</taxon>
        <taxon>Acanthomorphata</taxon>
        <taxon>Gobiaria</taxon>
        <taxon>Kurtiformes</taxon>
        <taxon>Apogonoidei</taxon>
        <taxon>Apogonidae</taxon>
        <taxon>Apogoninae</taxon>
        <taxon>Sphaeramia</taxon>
    </lineage>
</organism>
<evidence type="ECO:0000256" key="3">
    <source>
        <dbReference type="ARBA" id="ARBA00022729"/>
    </source>
</evidence>
<dbReference type="Gene3D" id="2.60.120.40">
    <property type="match status" value="1"/>
</dbReference>
<dbReference type="PROSITE" id="PS50871">
    <property type="entry name" value="C1Q"/>
    <property type="match status" value="1"/>
</dbReference>
<name>A0A673BB36_9TELE</name>
<dbReference type="Pfam" id="PF00386">
    <property type="entry name" value="C1q"/>
    <property type="match status" value="1"/>
</dbReference>
<feature type="signal peptide" evidence="4">
    <location>
        <begin position="1"/>
        <end position="22"/>
    </location>
</feature>
<dbReference type="GO" id="GO:0005576">
    <property type="term" value="C:extracellular region"/>
    <property type="evidence" value="ECO:0007669"/>
    <property type="project" value="UniProtKB-SubCell"/>
</dbReference>
<dbReference type="PANTHER" id="PTHR22923:SF102">
    <property type="entry name" value="CEREBELLIN 13-RELATED"/>
    <property type="match status" value="1"/>
</dbReference>
<evidence type="ECO:0000313" key="7">
    <source>
        <dbReference type="Proteomes" id="UP000472271"/>
    </source>
</evidence>
<dbReference type="InterPro" id="IPR008983">
    <property type="entry name" value="Tumour_necrosis_fac-like_dom"/>
</dbReference>